<dbReference type="EC" id="2.7.13.3" evidence="5"/>
<keyword evidence="21" id="KW-0812">Transmembrane</keyword>
<dbReference type="CDD" id="cd06225">
    <property type="entry name" value="HAMP"/>
    <property type="match status" value="1"/>
</dbReference>
<dbReference type="InterPro" id="IPR003594">
    <property type="entry name" value="HATPase_dom"/>
</dbReference>
<evidence type="ECO:0000256" key="10">
    <source>
        <dbReference type="ARBA" id="ARBA00022777"/>
    </source>
</evidence>
<evidence type="ECO:0000256" key="8">
    <source>
        <dbReference type="ARBA" id="ARBA00022679"/>
    </source>
</evidence>
<dbReference type="STRING" id="246197.MXAN_5184"/>
<dbReference type="InterPro" id="IPR005467">
    <property type="entry name" value="His_kinase_dom"/>
</dbReference>
<evidence type="ECO:0000256" key="19">
    <source>
        <dbReference type="ARBA" id="ARBA00040454"/>
    </source>
</evidence>
<dbReference type="EnsemblBacteria" id="ABF88477">
    <property type="protein sequence ID" value="ABF88477"/>
    <property type="gene ID" value="MXAN_5184"/>
</dbReference>
<dbReference type="Gene3D" id="1.10.287.130">
    <property type="match status" value="1"/>
</dbReference>
<evidence type="ECO:0000256" key="14">
    <source>
        <dbReference type="ARBA" id="ARBA00022912"/>
    </source>
</evidence>
<dbReference type="Proteomes" id="UP000002402">
    <property type="component" value="Chromosome"/>
</dbReference>
<keyword evidence="15" id="KW-0902">Two-component regulatory system</keyword>
<evidence type="ECO:0000256" key="2">
    <source>
        <dbReference type="ARBA" id="ARBA00001936"/>
    </source>
</evidence>
<dbReference type="GO" id="GO:0000155">
    <property type="term" value="F:phosphorelay sensor kinase activity"/>
    <property type="evidence" value="ECO:0007669"/>
    <property type="project" value="InterPro"/>
</dbReference>
<dbReference type="AlphaFoldDB" id="Q1D1Y6"/>
<dbReference type="SUPFAM" id="SSF158472">
    <property type="entry name" value="HAMP domain-like"/>
    <property type="match status" value="1"/>
</dbReference>
<dbReference type="OrthoDB" id="9781147at2"/>
<keyword evidence="17" id="KW-0843">Virulence</keyword>
<keyword evidence="6" id="KW-1003">Cell membrane</keyword>
<dbReference type="CDD" id="cd00082">
    <property type="entry name" value="HisKA"/>
    <property type="match status" value="1"/>
</dbReference>
<dbReference type="SMART" id="SM00388">
    <property type="entry name" value="HisKA"/>
    <property type="match status" value="1"/>
</dbReference>
<dbReference type="PANTHER" id="PTHR44936:SF9">
    <property type="entry name" value="SENSOR PROTEIN CREC"/>
    <property type="match status" value="1"/>
</dbReference>
<evidence type="ECO:0000256" key="5">
    <source>
        <dbReference type="ARBA" id="ARBA00012438"/>
    </source>
</evidence>
<evidence type="ECO:0000256" key="21">
    <source>
        <dbReference type="SAM" id="Phobius"/>
    </source>
</evidence>
<feature type="transmembrane region" description="Helical" evidence="21">
    <location>
        <begin position="279"/>
        <end position="301"/>
    </location>
</feature>
<evidence type="ECO:0000256" key="1">
    <source>
        <dbReference type="ARBA" id="ARBA00000085"/>
    </source>
</evidence>
<name>Q1D1Y6_MYXXD</name>
<keyword evidence="21" id="KW-1133">Transmembrane helix</keyword>
<dbReference type="InterPro" id="IPR050980">
    <property type="entry name" value="2C_sensor_his_kinase"/>
</dbReference>
<dbReference type="GO" id="GO:0005886">
    <property type="term" value="C:plasma membrane"/>
    <property type="evidence" value="ECO:0007669"/>
    <property type="project" value="UniProtKB-SubCell"/>
</dbReference>
<dbReference type="Pfam" id="PF00672">
    <property type="entry name" value="HAMP"/>
    <property type="match status" value="1"/>
</dbReference>
<reference evidence="24 25" key="1">
    <citation type="journal article" date="2006" name="Proc. Natl. Acad. Sci. U.S.A.">
        <title>Evolution of sensory complexity recorded in a myxobacterial genome.</title>
        <authorList>
            <person name="Goldman B.S."/>
            <person name="Nierman W.C."/>
            <person name="Kaiser D."/>
            <person name="Slater S.C."/>
            <person name="Durkin A.S."/>
            <person name="Eisen J.A."/>
            <person name="Ronning C.M."/>
            <person name="Barbazuk W.B."/>
            <person name="Blanchard M."/>
            <person name="Field C."/>
            <person name="Halling C."/>
            <person name="Hinkle G."/>
            <person name="Iartchuk O."/>
            <person name="Kim H.S."/>
            <person name="Mackenzie C."/>
            <person name="Madupu R."/>
            <person name="Miller N."/>
            <person name="Shvartsbeyn A."/>
            <person name="Sullivan S.A."/>
            <person name="Vaudin M."/>
            <person name="Wiegand R."/>
            <person name="Kaplan H.B."/>
        </authorList>
    </citation>
    <scope>NUCLEOTIDE SEQUENCE [LARGE SCALE GENOMIC DNA]</scope>
    <source>
        <strain evidence="25">DK1622</strain>
    </source>
</reference>
<gene>
    <name evidence="24" type="ordered locus">MXAN_5184</name>
</gene>
<keyword evidence="9" id="KW-0547">Nucleotide-binding</keyword>
<keyword evidence="8" id="KW-0808">Transferase</keyword>
<evidence type="ECO:0000256" key="18">
    <source>
        <dbReference type="ARBA" id="ARBA00023211"/>
    </source>
</evidence>
<evidence type="ECO:0000256" key="7">
    <source>
        <dbReference type="ARBA" id="ARBA00022553"/>
    </source>
</evidence>
<comment type="cofactor">
    <cofactor evidence="3">
        <name>Mg(2+)</name>
        <dbReference type="ChEBI" id="CHEBI:18420"/>
    </cofactor>
</comment>
<dbReference type="PRINTS" id="PR00344">
    <property type="entry name" value="BCTRLSENSOR"/>
</dbReference>
<evidence type="ECO:0000259" key="23">
    <source>
        <dbReference type="PROSITE" id="PS50885"/>
    </source>
</evidence>
<accession>Q1D1Y6</accession>
<keyword evidence="18" id="KW-0464">Manganese</keyword>
<keyword evidence="13" id="KW-0460">Magnesium</keyword>
<dbReference type="EMBL" id="CP000113">
    <property type="protein sequence ID" value="ABF88477.1"/>
    <property type="molecule type" value="Genomic_DNA"/>
</dbReference>
<evidence type="ECO:0000256" key="6">
    <source>
        <dbReference type="ARBA" id="ARBA00022475"/>
    </source>
</evidence>
<evidence type="ECO:0000256" key="9">
    <source>
        <dbReference type="ARBA" id="ARBA00022741"/>
    </source>
</evidence>
<dbReference type="Pfam" id="PF02518">
    <property type="entry name" value="HATPase_c"/>
    <property type="match status" value="1"/>
</dbReference>
<sequence length="578" mass="62781">MHKASPRWTDCTCFHRRGRRWEDVLEENGMRLRTRLALAFALLALVPLAVVVPPTLTRLRDTLSRELDARMEAATASAQESLERSSATARRAVEELVDSTSMEDLAREARDRPTRAIQAGTAEALMKSRGLSVLALFDREGRVLSSGHLPARRGDPDPALFAVTQQKSPRPVPVRVEVRTASGLRQLPALVTARPVDFGDLRLWAVGGVLLDESLAQHLARLTQTQVTLLAGDTPLASAGTAEPPTVTKALPLGDAATVRLVFSRAAAREAEQGVMRAFLLLAALGGTFAVLLGLLVSRWMTRPVEALTEGARRVAEGALESQVTVKASGEVGELVRTFNRMTSELKATTERLMASERIAAWQEVARRLAHEIKNPLTPIRMSLETLQAAQEAKHPRFQDMFKESAGVVLEEVDRLRRIVDEFSHFARMPKPQLAPVDLGELAQSVLALYATPPTGIQILPTLQTGVVARVDRDQLTQVLVNLVKNAEEAMASTGGTLRVRVRSTEADAIVEVEDSGPGIPLEHRARIFEPYFTTKDGGTGLGLAIASRILQEHGGKLEVGGEPGHGARFSLVLPRAA</sequence>
<keyword evidence="12" id="KW-0067">ATP-binding</keyword>
<dbReference type="InterPro" id="IPR003660">
    <property type="entry name" value="HAMP_dom"/>
</dbReference>
<organism evidence="24 25">
    <name type="scientific">Myxococcus xanthus (strain DK1622)</name>
    <dbReference type="NCBI Taxonomy" id="246197"/>
    <lineage>
        <taxon>Bacteria</taxon>
        <taxon>Pseudomonadati</taxon>
        <taxon>Myxococcota</taxon>
        <taxon>Myxococcia</taxon>
        <taxon>Myxococcales</taxon>
        <taxon>Cystobacterineae</taxon>
        <taxon>Myxococcaceae</taxon>
        <taxon>Myxococcus</taxon>
    </lineage>
</organism>
<dbReference type="Gene3D" id="6.10.340.10">
    <property type="match status" value="1"/>
</dbReference>
<evidence type="ECO:0000313" key="24">
    <source>
        <dbReference type="EMBL" id="ABF88477.1"/>
    </source>
</evidence>
<dbReference type="Gene3D" id="3.30.565.10">
    <property type="entry name" value="Histidine kinase-like ATPase, C-terminal domain"/>
    <property type="match status" value="1"/>
</dbReference>
<dbReference type="GO" id="GO:0004721">
    <property type="term" value="F:phosphoprotein phosphatase activity"/>
    <property type="evidence" value="ECO:0007669"/>
    <property type="project" value="UniProtKB-KW"/>
</dbReference>
<evidence type="ECO:0000256" key="17">
    <source>
        <dbReference type="ARBA" id="ARBA00023026"/>
    </source>
</evidence>
<dbReference type="PROSITE" id="PS50885">
    <property type="entry name" value="HAMP"/>
    <property type="match status" value="1"/>
</dbReference>
<dbReference type="PROSITE" id="PS50109">
    <property type="entry name" value="HIS_KIN"/>
    <property type="match status" value="1"/>
</dbReference>
<evidence type="ECO:0000256" key="13">
    <source>
        <dbReference type="ARBA" id="ARBA00022842"/>
    </source>
</evidence>
<keyword evidence="7" id="KW-0597">Phosphoprotein</keyword>
<comment type="subcellular location">
    <subcellularLocation>
        <location evidence="4">Cell membrane</location>
        <topology evidence="4">Multi-pass membrane protein</topology>
    </subcellularLocation>
</comment>
<comment type="cofactor">
    <cofactor evidence="2">
        <name>Mn(2+)</name>
        <dbReference type="ChEBI" id="CHEBI:29035"/>
    </cofactor>
</comment>
<evidence type="ECO:0000256" key="4">
    <source>
        <dbReference type="ARBA" id="ARBA00004651"/>
    </source>
</evidence>
<keyword evidence="25" id="KW-1185">Reference proteome</keyword>
<evidence type="ECO:0000259" key="22">
    <source>
        <dbReference type="PROSITE" id="PS50109"/>
    </source>
</evidence>
<dbReference type="HOGENOM" id="CLU_019564_2_1_7"/>
<evidence type="ECO:0000256" key="3">
    <source>
        <dbReference type="ARBA" id="ARBA00001946"/>
    </source>
</evidence>
<dbReference type="InterPro" id="IPR036890">
    <property type="entry name" value="HATPase_C_sf"/>
</dbReference>
<dbReference type="KEGG" id="mxa:MXAN_5184"/>
<evidence type="ECO:0000256" key="16">
    <source>
        <dbReference type="ARBA" id="ARBA00023016"/>
    </source>
</evidence>
<dbReference type="eggNOG" id="COG5000">
    <property type="taxonomic scope" value="Bacteria"/>
</dbReference>
<protein>
    <recommendedName>
        <fullName evidence="19">Signal transduction histidine-protein kinase/phosphatase MprB</fullName>
        <ecNumber evidence="5">2.7.13.3</ecNumber>
    </recommendedName>
    <alternativeName>
        <fullName evidence="20">Mycobacterial persistence regulator B</fullName>
    </alternativeName>
</protein>
<evidence type="ECO:0000256" key="20">
    <source>
        <dbReference type="ARBA" id="ARBA00041776"/>
    </source>
</evidence>
<keyword evidence="10 24" id="KW-0418">Kinase</keyword>
<keyword evidence="16" id="KW-0346">Stress response</keyword>
<proteinExistence type="predicted"/>
<dbReference type="GO" id="GO:0005524">
    <property type="term" value="F:ATP binding"/>
    <property type="evidence" value="ECO:0007669"/>
    <property type="project" value="UniProtKB-KW"/>
</dbReference>
<dbReference type="SMART" id="SM00387">
    <property type="entry name" value="HATPase_c"/>
    <property type="match status" value="1"/>
</dbReference>
<dbReference type="PANTHER" id="PTHR44936">
    <property type="entry name" value="SENSOR PROTEIN CREC"/>
    <property type="match status" value="1"/>
</dbReference>
<keyword evidence="21" id="KW-0472">Membrane</keyword>
<evidence type="ECO:0000313" key="25">
    <source>
        <dbReference type="Proteomes" id="UP000002402"/>
    </source>
</evidence>
<comment type="catalytic activity">
    <reaction evidence="1">
        <text>ATP + protein L-histidine = ADP + protein N-phospho-L-histidine.</text>
        <dbReference type="EC" id="2.7.13.3"/>
    </reaction>
</comment>
<keyword evidence="11" id="KW-0378">Hydrolase</keyword>
<keyword evidence="14" id="KW-0904">Protein phosphatase</keyword>
<dbReference type="InterPro" id="IPR036097">
    <property type="entry name" value="HisK_dim/P_sf"/>
</dbReference>
<dbReference type="SUPFAM" id="SSF55874">
    <property type="entry name" value="ATPase domain of HSP90 chaperone/DNA topoisomerase II/histidine kinase"/>
    <property type="match status" value="1"/>
</dbReference>
<evidence type="ECO:0000256" key="11">
    <source>
        <dbReference type="ARBA" id="ARBA00022801"/>
    </source>
</evidence>
<feature type="transmembrane region" description="Helical" evidence="21">
    <location>
        <begin position="36"/>
        <end position="56"/>
    </location>
</feature>
<dbReference type="InterPro" id="IPR003661">
    <property type="entry name" value="HisK_dim/P_dom"/>
</dbReference>
<evidence type="ECO:0000256" key="15">
    <source>
        <dbReference type="ARBA" id="ARBA00023012"/>
    </source>
</evidence>
<dbReference type="Pfam" id="PF00512">
    <property type="entry name" value="HisKA"/>
    <property type="match status" value="1"/>
</dbReference>
<feature type="domain" description="Histidine kinase" evidence="22">
    <location>
        <begin position="368"/>
        <end position="578"/>
    </location>
</feature>
<evidence type="ECO:0000256" key="12">
    <source>
        <dbReference type="ARBA" id="ARBA00022840"/>
    </source>
</evidence>
<feature type="domain" description="HAMP" evidence="23">
    <location>
        <begin position="299"/>
        <end position="351"/>
    </location>
</feature>
<dbReference type="InterPro" id="IPR004358">
    <property type="entry name" value="Sig_transdc_His_kin-like_C"/>
</dbReference>
<dbReference type="SUPFAM" id="SSF47384">
    <property type="entry name" value="Homodimeric domain of signal transducing histidine kinase"/>
    <property type="match status" value="1"/>
</dbReference>
<dbReference type="SMART" id="SM00304">
    <property type="entry name" value="HAMP"/>
    <property type="match status" value="1"/>
</dbReference>